<dbReference type="GO" id="GO:0005737">
    <property type="term" value="C:cytoplasm"/>
    <property type="evidence" value="ECO:0007669"/>
    <property type="project" value="UniProtKB-SubCell"/>
</dbReference>
<feature type="binding site" evidence="8">
    <location>
        <position position="51"/>
    </location>
    <ligand>
        <name>Mg(2+)</name>
        <dbReference type="ChEBI" id="CHEBI:18420"/>
    </ligand>
</feature>
<dbReference type="InterPro" id="IPR037143">
    <property type="entry name" value="4-PPantetheinyl_Trfase_dom_sf"/>
</dbReference>
<evidence type="ECO:0000256" key="5">
    <source>
        <dbReference type="ARBA" id="ARBA00022842"/>
    </source>
</evidence>
<keyword evidence="1 8" id="KW-0444">Lipid biosynthesis</keyword>
<dbReference type="Proteomes" id="UP000188342">
    <property type="component" value="Unassembled WGS sequence"/>
</dbReference>
<keyword evidence="4 8" id="KW-0276">Fatty acid metabolism</keyword>
<evidence type="ECO:0000256" key="3">
    <source>
        <dbReference type="ARBA" id="ARBA00022723"/>
    </source>
</evidence>
<feature type="binding site" evidence="8">
    <location>
        <position position="9"/>
    </location>
    <ligand>
        <name>Mg(2+)</name>
        <dbReference type="ChEBI" id="CHEBI:18420"/>
    </ligand>
</feature>
<gene>
    <name evidence="8" type="primary">acpS</name>
    <name evidence="10" type="ORF">FM114_04200</name>
</gene>
<keyword evidence="5 8" id="KW-0460">Magnesium</keyword>
<dbReference type="NCBIfam" id="NF000832">
    <property type="entry name" value="PRK00070.3-2"/>
    <property type="match status" value="1"/>
</dbReference>
<comment type="cofactor">
    <cofactor evidence="8">
        <name>Mg(2+)</name>
        <dbReference type="ChEBI" id="CHEBI:18420"/>
    </cofactor>
</comment>
<proteinExistence type="inferred from homology"/>
<keyword evidence="8" id="KW-0963">Cytoplasm</keyword>
<keyword evidence="11" id="KW-1185">Reference proteome</keyword>
<dbReference type="STRING" id="1255658.FM114_04200"/>
<dbReference type="Gene3D" id="3.90.470.20">
    <property type="entry name" value="4'-phosphopantetheinyl transferase domain"/>
    <property type="match status" value="1"/>
</dbReference>
<accession>A0A1R4IYB4</accession>
<keyword evidence="6 8" id="KW-0443">Lipid metabolism</keyword>
<evidence type="ECO:0000256" key="7">
    <source>
        <dbReference type="ARBA" id="ARBA00023160"/>
    </source>
</evidence>
<dbReference type="GO" id="GO:0008897">
    <property type="term" value="F:holo-[acyl-carrier-protein] synthase activity"/>
    <property type="evidence" value="ECO:0007669"/>
    <property type="project" value="UniProtKB-UniRule"/>
</dbReference>
<name>A0A1R4IYB4_9ACTN</name>
<dbReference type="NCBIfam" id="TIGR00516">
    <property type="entry name" value="acpS"/>
    <property type="match status" value="1"/>
</dbReference>
<keyword evidence="2 8" id="KW-0808">Transferase</keyword>
<evidence type="ECO:0000256" key="8">
    <source>
        <dbReference type="HAMAP-Rule" id="MF_00101"/>
    </source>
</evidence>
<evidence type="ECO:0000259" key="9">
    <source>
        <dbReference type="Pfam" id="PF01648"/>
    </source>
</evidence>
<dbReference type="InterPro" id="IPR008278">
    <property type="entry name" value="4-PPantetheinyl_Trfase_dom"/>
</dbReference>
<comment type="similarity">
    <text evidence="8">Belongs to the P-Pant transferase superfamily. AcpS family.</text>
</comment>
<feature type="domain" description="4'-phosphopantetheinyl transferase" evidence="9">
    <location>
        <begin position="5"/>
        <end position="97"/>
    </location>
</feature>
<evidence type="ECO:0000313" key="10">
    <source>
        <dbReference type="EMBL" id="SJN24333.1"/>
    </source>
</evidence>
<dbReference type="OrthoDB" id="517356at2"/>
<comment type="catalytic activity">
    <reaction evidence="8">
        <text>apo-[ACP] + CoA = holo-[ACP] + adenosine 3',5'-bisphosphate + H(+)</text>
        <dbReference type="Rhea" id="RHEA:12068"/>
        <dbReference type="Rhea" id="RHEA-COMP:9685"/>
        <dbReference type="Rhea" id="RHEA-COMP:9690"/>
        <dbReference type="ChEBI" id="CHEBI:15378"/>
        <dbReference type="ChEBI" id="CHEBI:29999"/>
        <dbReference type="ChEBI" id="CHEBI:57287"/>
        <dbReference type="ChEBI" id="CHEBI:58343"/>
        <dbReference type="ChEBI" id="CHEBI:64479"/>
        <dbReference type="EC" id="2.7.8.7"/>
    </reaction>
</comment>
<evidence type="ECO:0000313" key="11">
    <source>
        <dbReference type="Proteomes" id="UP000188342"/>
    </source>
</evidence>
<dbReference type="InterPro" id="IPR002582">
    <property type="entry name" value="ACPS"/>
</dbReference>
<dbReference type="EMBL" id="FUKQ01000014">
    <property type="protein sequence ID" value="SJN24333.1"/>
    <property type="molecule type" value="Genomic_DNA"/>
</dbReference>
<keyword evidence="7 8" id="KW-0275">Fatty acid biosynthesis</keyword>
<dbReference type="RefSeq" id="WP_094763938.1">
    <property type="nucleotide sequence ID" value="NZ_FUKQ01000014.1"/>
</dbReference>
<comment type="subcellular location">
    <subcellularLocation>
        <location evidence="8">Cytoplasm</location>
    </subcellularLocation>
</comment>
<organism evidence="10 11">
    <name type="scientific">Luteococcus japonicus LSP_Lj1</name>
    <dbReference type="NCBI Taxonomy" id="1255658"/>
    <lineage>
        <taxon>Bacteria</taxon>
        <taxon>Bacillati</taxon>
        <taxon>Actinomycetota</taxon>
        <taxon>Actinomycetes</taxon>
        <taxon>Propionibacteriales</taxon>
        <taxon>Propionibacteriaceae</taxon>
        <taxon>Luteococcus</taxon>
    </lineage>
</organism>
<evidence type="ECO:0000256" key="2">
    <source>
        <dbReference type="ARBA" id="ARBA00022679"/>
    </source>
</evidence>
<dbReference type="GO" id="GO:0000287">
    <property type="term" value="F:magnesium ion binding"/>
    <property type="evidence" value="ECO:0007669"/>
    <property type="project" value="UniProtKB-UniRule"/>
</dbReference>
<dbReference type="AlphaFoldDB" id="A0A1R4IYB4"/>
<comment type="function">
    <text evidence="8">Transfers the 4'-phosphopantetheine moiety from coenzyme A to a Ser of acyl-carrier-protein.</text>
</comment>
<dbReference type="HAMAP" id="MF_00101">
    <property type="entry name" value="AcpS"/>
    <property type="match status" value="1"/>
</dbReference>
<sequence length="118" mass="12387">MAIVGIGVDLCSIERWQAMCTRRPGVVQRILNPAEAATSVASQAGRWAAKEALAKALGAPAGMAWLDSEVVRTETGAPSFALRGSVKERADELGITHVHLSISHDGGFATAFVICEAK</sequence>
<dbReference type="InterPro" id="IPR004568">
    <property type="entry name" value="Ppantetheine-prot_Trfase_dom"/>
</dbReference>
<keyword evidence="3 8" id="KW-0479">Metal-binding</keyword>
<evidence type="ECO:0000256" key="1">
    <source>
        <dbReference type="ARBA" id="ARBA00022516"/>
    </source>
</evidence>
<evidence type="ECO:0000256" key="6">
    <source>
        <dbReference type="ARBA" id="ARBA00023098"/>
    </source>
</evidence>
<dbReference type="SUPFAM" id="SSF56214">
    <property type="entry name" value="4'-phosphopantetheinyl transferase"/>
    <property type="match status" value="1"/>
</dbReference>
<dbReference type="EC" id="2.7.8.7" evidence="8"/>
<reference evidence="10 11" key="1">
    <citation type="submission" date="2017-02" db="EMBL/GenBank/DDBJ databases">
        <authorList>
            <person name="Peterson S.W."/>
        </authorList>
    </citation>
    <scope>NUCLEOTIDE SEQUENCE [LARGE SCALE GENOMIC DNA]</scope>
    <source>
        <strain evidence="10 11">LSP_Lj1</strain>
    </source>
</reference>
<dbReference type="NCBIfam" id="TIGR00556">
    <property type="entry name" value="pantethn_trn"/>
    <property type="match status" value="1"/>
</dbReference>
<dbReference type="GO" id="GO:0006633">
    <property type="term" value="P:fatty acid biosynthetic process"/>
    <property type="evidence" value="ECO:0007669"/>
    <property type="project" value="UniProtKB-UniRule"/>
</dbReference>
<evidence type="ECO:0000256" key="4">
    <source>
        <dbReference type="ARBA" id="ARBA00022832"/>
    </source>
</evidence>
<dbReference type="Pfam" id="PF01648">
    <property type="entry name" value="ACPS"/>
    <property type="match status" value="1"/>
</dbReference>
<protein>
    <recommendedName>
        <fullName evidence="8">Holo-[acyl-carrier-protein] synthase</fullName>
        <shortName evidence="8">Holo-ACP synthase</shortName>
        <ecNumber evidence="8">2.7.8.7</ecNumber>
    </recommendedName>
    <alternativeName>
        <fullName evidence="8">4'-phosphopantetheinyl transferase AcpS</fullName>
    </alternativeName>
</protein>